<reference evidence="2 3" key="1">
    <citation type="submission" date="2019-03" db="EMBL/GenBank/DDBJ databases">
        <title>Genomic Encyclopedia of Type Strains, Phase IV (KMG-IV): sequencing the most valuable type-strain genomes for metagenomic binning, comparative biology and taxonomic classification.</title>
        <authorList>
            <person name="Goeker M."/>
        </authorList>
    </citation>
    <scope>NUCLEOTIDE SEQUENCE [LARGE SCALE GENOMIC DNA]</scope>
    <source>
        <strain evidence="2 3">DSM 23917</strain>
    </source>
</reference>
<dbReference type="InterPro" id="IPR025049">
    <property type="entry name" value="Mfa-like_1"/>
</dbReference>
<dbReference type="Pfam" id="PF13149">
    <property type="entry name" value="Mfa_like_1"/>
    <property type="match status" value="1"/>
</dbReference>
<dbReference type="EMBL" id="SLXB01000009">
    <property type="protein sequence ID" value="TCO92583.1"/>
    <property type="molecule type" value="Genomic_DNA"/>
</dbReference>
<feature type="chain" id="PRO_5020315073" evidence="1">
    <location>
        <begin position="22"/>
        <end position="333"/>
    </location>
</feature>
<dbReference type="RefSeq" id="WP_131926160.1">
    <property type="nucleotide sequence ID" value="NZ_SLXB01000009.1"/>
</dbReference>
<evidence type="ECO:0000313" key="2">
    <source>
        <dbReference type="EMBL" id="TCO92583.1"/>
    </source>
</evidence>
<dbReference type="CDD" id="cd13121">
    <property type="entry name" value="BF2867_like_C"/>
    <property type="match status" value="1"/>
</dbReference>
<proteinExistence type="predicted"/>
<accession>A0A4R2LT05</accession>
<sequence length="333" mass="35798">MKTIKNLAMLAVAALTAASCSHDENLVAPADHFPADGIIRVATDVTRPQTRAGMETANLQAFRLRVENTANANYCYNALMKLESGEWVSYDNAGTDKLKMLWQNKTQKVNVAAVCIPSDITLTDENWLATGATPVNIKVEADQSTDDKLNKSDLLAMKNHVVDPANDLTPQGKMKVELKHRLAKLNLTVQLGTQFNLDNNGNGTATNPITAVSVEGTKTEATWKLIEDAMTEQGSATPVKPLTGIYTPGQGETKSAVAKYECILVPQTIAANGFQVKITMAGKTYTWKSPTEVTLASDTQHGLTLTVGKDVVIVGSFSATPWTDGGTQSIETE</sequence>
<feature type="signal peptide" evidence="1">
    <location>
        <begin position="1"/>
        <end position="21"/>
    </location>
</feature>
<protein>
    <submittedName>
        <fullName evidence="2">Fimbrillin-like protein</fullName>
    </submittedName>
</protein>
<evidence type="ECO:0000313" key="3">
    <source>
        <dbReference type="Proteomes" id="UP000295600"/>
    </source>
</evidence>
<name>A0A4R2LT05_9BACE</name>
<dbReference type="AlphaFoldDB" id="A0A4R2LT05"/>
<comment type="caution">
    <text evidence="2">The sequence shown here is derived from an EMBL/GenBank/DDBJ whole genome shotgun (WGS) entry which is preliminary data.</text>
</comment>
<dbReference type="Gene3D" id="2.60.40.2630">
    <property type="match status" value="1"/>
</dbReference>
<dbReference type="PROSITE" id="PS51257">
    <property type="entry name" value="PROKAR_LIPOPROTEIN"/>
    <property type="match status" value="1"/>
</dbReference>
<dbReference type="CDD" id="cd13120">
    <property type="entry name" value="BF2867_like_N"/>
    <property type="match status" value="1"/>
</dbReference>
<evidence type="ECO:0000256" key="1">
    <source>
        <dbReference type="SAM" id="SignalP"/>
    </source>
</evidence>
<organism evidence="2 3">
    <name type="scientific">Prevotella heparinolytica</name>
    <dbReference type="NCBI Taxonomy" id="28113"/>
    <lineage>
        <taxon>Bacteria</taxon>
        <taxon>Pseudomonadati</taxon>
        <taxon>Bacteroidota</taxon>
        <taxon>Bacteroidia</taxon>
        <taxon>Bacteroidales</taxon>
        <taxon>Bacteroidaceae</taxon>
        <taxon>Bacteroides</taxon>
    </lineage>
</organism>
<gene>
    <name evidence="2" type="ORF">EV202_10935</name>
</gene>
<dbReference type="Proteomes" id="UP000295600">
    <property type="component" value="Unassembled WGS sequence"/>
</dbReference>
<keyword evidence="1" id="KW-0732">Signal</keyword>